<gene>
    <name evidence="1" type="ORF">KIW84_056796</name>
</gene>
<organism evidence="1 2">
    <name type="scientific">Pisum sativum</name>
    <name type="common">Garden pea</name>
    <name type="synonym">Lathyrus oleraceus</name>
    <dbReference type="NCBI Taxonomy" id="3888"/>
    <lineage>
        <taxon>Eukaryota</taxon>
        <taxon>Viridiplantae</taxon>
        <taxon>Streptophyta</taxon>
        <taxon>Embryophyta</taxon>
        <taxon>Tracheophyta</taxon>
        <taxon>Spermatophyta</taxon>
        <taxon>Magnoliopsida</taxon>
        <taxon>eudicotyledons</taxon>
        <taxon>Gunneridae</taxon>
        <taxon>Pentapetalae</taxon>
        <taxon>rosids</taxon>
        <taxon>fabids</taxon>
        <taxon>Fabales</taxon>
        <taxon>Fabaceae</taxon>
        <taxon>Papilionoideae</taxon>
        <taxon>50 kb inversion clade</taxon>
        <taxon>NPAAA clade</taxon>
        <taxon>Hologalegina</taxon>
        <taxon>IRL clade</taxon>
        <taxon>Fabeae</taxon>
        <taxon>Lathyrus</taxon>
    </lineage>
</organism>
<evidence type="ECO:0000313" key="2">
    <source>
        <dbReference type="Proteomes" id="UP001058974"/>
    </source>
</evidence>
<dbReference type="EMBL" id="JAMSHJ010000005">
    <property type="protein sequence ID" value="KAI5411862.1"/>
    <property type="molecule type" value="Genomic_DNA"/>
</dbReference>
<comment type="caution">
    <text evidence="1">The sequence shown here is derived from an EMBL/GenBank/DDBJ whole genome shotgun (WGS) entry which is preliminary data.</text>
</comment>
<protein>
    <submittedName>
        <fullName evidence="1">Uncharacterized protein</fullName>
    </submittedName>
</protein>
<accession>A0A9D5AHB6</accession>
<reference evidence="1 2" key="1">
    <citation type="journal article" date="2022" name="Nat. Genet.">
        <title>Improved pea reference genome and pan-genome highlight genomic features and evolutionary characteristics.</title>
        <authorList>
            <person name="Yang T."/>
            <person name="Liu R."/>
            <person name="Luo Y."/>
            <person name="Hu S."/>
            <person name="Wang D."/>
            <person name="Wang C."/>
            <person name="Pandey M.K."/>
            <person name="Ge S."/>
            <person name="Xu Q."/>
            <person name="Li N."/>
            <person name="Li G."/>
            <person name="Huang Y."/>
            <person name="Saxena R.K."/>
            <person name="Ji Y."/>
            <person name="Li M."/>
            <person name="Yan X."/>
            <person name="He Y."/>
            <person name="Liu Y."/>
            <person name="Wang X."/>
            <person name="Xiang C."/>
            <person name="Varshney R.K."/>
            <person name="Ding H."/>
            <person name="Gao S."/>
            <person name="Zong X."/>
        </authorList>
    </citation>
    <scope>NUCLEOTIDE SEQUENCE [LARGE SCALE GENOMIC DNA]</scope>
    <source>
        <strain evidence="1 2">cv. Zhongwan 6</strain>
    </source>
</reference>
<dbReference type="AlphaFoldDB" id="A0A9D5AHB6"/>
<dbReference type="Proteomes" id="UP001058974">
    <property type="component" value="Chromosome 5"/>
</dbReference>
<name>A0A9D5AHB6_PEA</name>
<dbReference type="Gramene" id="Psat05G0679600-T1">
    <property type="protein sequence ID" value="KAI5411862.1"/>
    <property type="gene ID" value="KIW84_056796"/>
</dbReference>
<sequence>MNMMPNSSKKLDRWEHRIMPIPRKRLDKEVYTSGQWIPTWSMNYEWERNKARHYAKKSKVTTSAVEVSLATSAVEVSLVINGTSGTVKDGDGILTQETTSL</sequence>
<proteinExistence type="predicted"/>
<keyword evidence="2" id="KW-1185">Reference proteome</keyword>
<evidence type="ECO:0000313" key="1">
    <source>
        <dbReference type="EMBL" id="KAI5411862.1"/>
    </source>
</evidence>